<evidence type="ECO:0000256" key="7">
    <source>
        <dbReference type="ARBA" id="ARBA00023015"/>
    </source>
</evidence>
<dbReference type="Proteomes" id="UP000475862">
    <property type="component" value="Unassembled WGS sequence"/>
</dbReference>
<sequence>MPFTGDSDVVELSSDEESITPQTNRLPNPRDRSSSPVTNCSICLDGLTNKCYTDSCLHLFCFECLKRWSISEPSCPLCKQRFNRIFHSFDDQGDHQIYNVPSRNFTEFILTRARHTLSVVDLALNIILDLLRRHEIEIRGSSYDSNSSGPDNGNEEYNNVIRNLIRHLPPPHITLGQVLRVQVYAENAWALPLPDPSGRFRECNAAYFRNNPAQVRRLQPFIARDLLAIKKTVILARDRTNIFRIDIIAVTNMILQTLTSYDIREGFMTNILRPILHERTYHFCHEFYNFAISPYDMDDYDRNVRFSFESGTAPTPNLPSPPNLPPPLRENVFIDLSAFASPPPPTPAIPLESPVQRIVETIVLDSDDEESQMEGLEVIVVSDDSDDDILIDSSSDSDNSDCEILSIHPRGSLNSALVDQPSTSTGIRDSLDQPSYIVRRNLKRRRLYERFDADSSSSDED</sequence>
<keyword evidence="6" id="KW-0862">Zinc</keyword>
<name>A0A6G0U3A2_APHGL</name>
<dbReference type="InterPro" id="IPR058745">
    <property type="entry name" value="PWI_Topors"/>
</dbReference>
<protein>
    <recommendedName>
        <fullName evidence="2">RING-type E3 ubiquitin transferase</fullName>
        <ecNumber evidence="2">2.3.2.27</ecNumber>
    </recommendedName>
</protein>
<feature type="compositionally biased region" description="Low complexity" evidence="10">
    <location>
        <begin position="1"/>
        <end position="12"/>
    </location>
</feature>
<dbReference type="AlphaFoldDB" id="A0A6G0U3A2"/>
<evidence type="ECO:0000256" key="10">
    <source>
        <dbReference type="SAM" id="MobiDB-lite"/>
    </source>
</evidence>
<dbReference type="InterPro" id="IPR001841">
    <property type="entry name" value="Znf_RING"/>
</dbReference>
<evidence type="ECO:0000256" key="4">
    <source>
        <dbReference type="ARBA" id="ARBA00022723"/>
    </source>
</evidence>
<dbReference type="GO" id="GO:0000209">
    <property type="term" value="P:protein polyubiquitination"/>
    <property type="evidence" value="ECO:0007669"/>
    <property type="project" value="TreeGrafter"/>
</dbReference>
<evidence type="ECO:0000259" key="11">
    <source>
        <dbReference type="PROSITE" id="PS50089"/>
    </source>
</evidence>
<dbReference type="OrthoDB" id="365379at2759"/>
<dbReference type="SMART" id="SM00184">
    <property type="entry name" value="RING"/>
    <property type="match status" value="1"/>
</dbReference>
<evidence type="ECO:0000256" key="2">
    <source>
        <dbReference type="ARBA" id="ARBA00012483"/>
    </source>
</evidence>
<dbReference type="SUPFAM" id="SSF57850">
    <property type="entry name" value="RING/U-box"/>
    <property type="match status" value="1"/>
</dbReference>
<dbReference type="GO" id="GO:0061630">
    <property type="term" value="F:ubiquitin protein ligase activity"/>
    <property type="evidence" value="ECO:0007669"/>
    <property type="project" value="UniProtKB-EC"/>
</dbReference>
<dbReference type="InterPro" id="IPR058746">
    <property type="entry name" value="Znf_RING-type_Topors"/>
</dbReference>
<keyword evidence="4" id="KW-0479">Metal-binding</keyword>
<dbReference type="PROSITE" id="PS00518">
    <property type="entry name" value="ZF_RING_1"/>
    <property type="match status" value="1"/>
</dbReference>
<dbReference type="PANTHER" id="PTHR46077">
    <property type="entry name" value="E3 UBIQUITIN-PROTEIN LIGASE TOPORS"/>
    <property type="match status" value="1"/>
</dbReference>
<keyword evidence="5 9" id="KW-0863">Zinc-finger</keyword>
<feature type="region of interest" description="Disordered" evidence="10">
    <location>
        <begin position="1"/>
        <end position="37"/>
    </location>
</feature>
<organism evidence="12 13">
    <name type="scientific">Aphis glycines</name>
    <name type="common">Soybean aphid</name>
    <dbReference type="NCBI Taxonomy" id="307491"/>
    <lineage>
        <taxon>Eukaryota</taxon>
        <taxon>Metazoa</taxon>
        <taxon>Ecdysozoa</taxon>
        <taxon>Arthropoda</taxon>
        <taxon>Hexapoda</taxon>
        <taxon>Insecta</taxon>
        <taxon>Pterygota</taxon>
        <taxon>Neoptera</taxon>
        <taxon>Paraneoptera</taxon>
        <taxon>Hemiptera</taxon>
        <taxon>Sternorrhyncha</taxon>
        <taxon>Aphidomorpha</taxon>
        <taxon>Aphidoidea</taxon>
        <taxon>Aphididae</taxon>
        <taxon>Aphidini</taxon>
        <taxon>Aphis</taxon>
        <taxon>Aphis</taxon>
    </lineage>
</organism>
<dbReference type="Gene3D" id="3.30.40.10">
    <property type="entry name" value="Zinc/RING finger domain, C3HC4 (zinc finger)"/>
    <property type="match status" value="1"/>
</dbReference>
<keyword evidence="7" id="KW-0805">Transcription regulation</keyword>
<comment type="caution">
    <text evidence="12">The sequence shown here is derived from an EMBL/GenBank/DDBJ whole genome shotgun (WGS) entry which is preliminary data.</text>
</comment>
<reference evidence="12 13" key="1">
    <citation type="submission" date="2019-08" db="EMBL/GenBank/DDBJ databases">
        <title>The genome of the soybean aphid Biotype 1, its phylome, world population structure and adaptation to the North American continent.</title>
        <authorList>
            <person name="Giordano R."/>
            <person name="Donthu R.K."/>
            <person name="Hernandez A.G."/>
            <person name="Wright C.L."/>
            <person name="Zimin A.V."/>
        </authorList>
    </citation>
    <scope>NUCLEOTIDE SEQUENCE [LARGE SCALE GENOMIC DNA]</scope>
    <source>
        <tissue evidence="12">Whole aphids</tissue>
    </source>
</reference>
<evidence type="ECO:0000256" key="8">
    <source>
        <dbReference type="ARBA" id="ARBA00023163"/>
    </source>
</evidence>
<keyword evidence="8" id="KW-0804">Transcription</keyword>
<keyword evidence="3" id="KW-0808">Transferase</keyword>
<dbReference type="EC" id="2.3.2.27" evidence="2"/>
<dbReference type="Pfam" id="PF26084">
    <property type="entry name" value="PWI_Topors"/>
    <property type="match status" value="1"/>
</dbReference>
<dbReference type="PANTHER" id="PTHR46077:SF1">
    <property type="entry name" value="TOP1 BINDING ARGININE_SERINE RICH PROTEIN, E3 UBIQUITIN LIGASE"/>
    <property type="match status" value="1"/>
</dbReference>
<evidence type="ECO:0000313" key="13">
    <source>
        <dbReference type="Proteomes" id="UP000475862"/>
    </source>
</evidence>
<dbReference type="InterPro" id="IPR013083">
    <property type="entry name" value="Znf_RING/FYVE/PHD"/>
</dbReference>
<dbReference type="PROSITE" id="PS50089">
    <property type="entry name" value="ZF_RING_2"/>
    <property type="match status" value="1"/>
</dbReference>
<dbReference type="InterPro" id="IPR017907">
    <property type="entry name" value="Znf_RING_CS"/>
</dbReference>
<gene>
    <name evidence="12" type="ORF">AGLY_002401</name>
</gene>
<evidence type="ECO:0000256" key="5">
    <source>
        <dbReference type="ARBA" id="ARBA00022771"/>
    </source>
</evidence>
<dbReference type="GO" id="GO:0008270">
    <property type="term" value="F:zinc ion binding"/>
    <property type="evidence" value="ECO:0007669"/>
    <property type="project" value="UniProtKB-KW"/>
</dbReference>
<evidence type="ECO:0000256" key="3">
    <source>
        <dbReference type="ARBA" id="ARBA00022679"/>
    </source>
</evidence>
<evidence type="ECO:0000256" key="9">
    <source>
        <dbReference type="PROSITE-ProRule" id="PRU00175"/>
    </source>
</evidence>
<dbReference type="GO" id="GO:0006513">
    <property type="term" value="P:protein monoubiquitination"/>
    <property type="evidence" value="ECO:0007669"/>
    <property type="project" value="TreeGrafter"/>
</dbReference>
<comment type="catalytic activity">
    <reaction evidence="1">
        <text>S-ubiquitinyl-[E2 ubiquitin-conjugating enzyme]-L-cysteine + [acceptor protein]-L-lysine = [E2 ubiquitin-conjugating enzyme]-L-cysteine + N(6)-ubiquitinyl-[acceptor protein]-L-lysine.</text>
        <dbReference type="EC" id="2.3.2.27"/>
    </reaction>
</comment>
<evidence type="ECO:0000256" key="1">
    <source>
        <dbReference type="ARBA" id="ARBA00000900"/>
    </source>
</evidence>
<dbReference type="EMBL" id="VYZN01000008">
    <property type="protein sequence ID" value="KAE9543601.1"/>
    <property type="molecule type" value="Genomic_DNA"/>
</dbReference>
<proteinExistence type="predicted"/>
<dbReference type="CDD" id="cd16574">
    <property type="entry name" value="RING-HC_Topors"/>
    <property type="match status" value="1"/>
</dbReference>
<accession>A0A6G0U3A2</accession>
<keyword evidence="13" id="KW-1185">Reference proteome</keyword>
<feature type="domain" description="RING-type" evidence="11">
    <location>
        <begin position="40"/>
        <end position="79"/>
    </location>
</feature>
<evidence type="ECO:0000313" key="12">
    <source>
        <dbReference type="EMBL" id="KAE9543601.1"/>
    </source>
</evidence>
<dbReference type="Pfam" id="PF13639">
    <property type="entry name" value="zf-RING_2"/>
    <property type="match status" value="1"/>
</dbReference>
<evidence type="ECO:0000256" key="6">
    <source>
        <dbReference type="ARBA" id="ARBA00022833"/>
    </source>
</evidence>